<dbReference type="Gene3D" id="3.40.50.10320">
    <property type="entry name" value="LmbE-like"/>
    <property type="match status" value="1"/>
</dbReference>
<protein>
    <submittedName>
        <fullName evidence="1">4-oxalmesaconate hydratase</fullName>
        <ecNumber evidence="1">4.2.1.83</ecNumber>
    </submittedName>
</protein>
<evidence type="ECO:0000313" key="1">
    <source>
        <dbReference type="EMBL" id="MPM06850.1"/>
    </source>
</evidence>
<dbReference type="Pfam" id="PF02585">
    <property type="entry name" value="PIG-L"/>
    <property type="match status" value="1"/>
</dbReference>
<dbReference type="GO" id="GO:0047584">
    <property type="term" value="F:4-oxalmesaconate hydratase activity"/>
    <property type="evidence" value="ECO:0007669"/>
    <property type="project" value="UniProtKB-EC"/>
</dbReference>
<name>A0A644WSM2_9ZZZZ</name>
<proteinExistence type="predicted"/>
<reference evidence="1" key="1">
    <citation type="submission" date="2019-08" db="EMBL/GenBank/DDBJ databases">
        <authorList>
            <person name="Kucharzyk K."/>
            <person name="Murdoch R.W."/>
            <person name="Higgins S."/>
            <person name="Loffler F."/>
        </authorList>
    </citation>
    <scope>NUCLEOTIDE SEQUENCE</scope>
</reference>
<gene>
    <name evidence="1" type="primary">galB_4</name>
    <name evidence="1" type="ORF">SDC9_53153</name>
</gene>
<dbReference type="AlphaFoldDB" id="A0A644WSM2"/>
<dbReference type="PANTHER" id="PTHR12993:SF29">
    <property type="entry name" value="BLR3841 PROTEIN"/>
    <property type="match status" value="1"/>
</dbReference>
<dbReference type="SUPFAM" id="SSF102588">
    <property type="entry name" value="LmbE-like"/>
    <property type="match status" value="1"/>
</dbReference>
<accession>A0A644WSM2</accession>
<comment type="caution">
    <text evidence="1">The sequence shown here is derived from an EMBL/GenBank/DDBJ whole genome shotgun (WGS) entry which is preliminary data.</text>
</comment>
<dbReference type="EMBL" id="VSSQ01001271">
    <property type="protein sequence ID" value="MPM06850.1"/>
    <property type="molecule type" value="Genomic_DNA"/>
</dbReference>
<dbReference type="PANTHER" id="PTHR12993">
    <property type="entry name" value="N-ACETYLGLUCOSAMINYL-PHOSPHATIDYLINOSITOL DE-N-ACETYLASE-RELATED"/>
    <property type="match status" value="1"/>
</dbReference>
<dbReference type="InterPro" id="IPR003737">
    <property type="entry name" value="GlcNAc_PI_deacetylase-related"/>
</dbReference>
<dbReference type="EC" id="4.2.1.83" evidence="1"/>
<sequence>MIAGKKLLVVSAHAADYVWRSAGTIAHYIKCGADVQIVCLSFGIRGESNDLWKKGGQTEESVKAIRKAETLKAAEILGVKNNIEFWDLEDYCMNLTPEIYDRMVLKIREIRPDIIITHDKFDILNPDHNHVSEMVYSCSIMSNSSGISAGNTKVTKQMKLFGFEPHQTEISNFKPGSYIDITDSYEQKLAAMQCFQAQNHLIKYYTDRAFLRGNHARRISGNPDIKYAECFANFFPIVGNELY</sequence>
<keyword evidence="1" id="KW-0456">Lyase</keyword>
<dbReference type="InterPro" id="IPR024078">
    <property type="entry name" value="LmbE-like_dom_sf"/>
</dbReference>
<organism evidence="1">
    <name type="scientific">bioreactor metagenome</name>
    <dbReference type="NCBI Taxonomy" id="1076179"/>
    <lineage>
        <taxon>unclassified sequences</taxon>
        <taxon>metagenomes</taxon>
        <taxon>ecological metagenomes</taxon>
    </lineage>
</organism>
<dbReference type="GO" id="GO:0016811">
    <property type="term" value="F:hydrolase activity, acting on carbon-nitrogen (but not peptide) bonds, in linear amides"/>
    <property type="evidence" value="ECO:0007669"/>
    <property type="project" value="TreeGrafter"/>
</dbReference>